<sequence length="113" mass="12628">MSAFCVFGMTLDAAIKRAEKKLAGEKLTMDVWKQKVHEAAEQILISAKPIQVSPPFDAPQFAEEWILVARKTSRIYGARVMVRKPKEDKKGNPVISKSSGLPLMGWQPYRSAP</sequence>
<evidence type="ECO:0000313" key="2">
    <source>
        <dbReference type="EMBL" id="AOZ06796.1"/>
    </source>
</evidence>
<keyword evidence="3" id="KW-1185">Reference proteome</keyword>
<protein>
    <recommendedName>
        <fullName evidence="4">DUF551 domain-containing protein</fullName>
    </recommendedName>
</protein>
<accession>A0ABN4TQ35</accession>
<organism evidence="2 3">
    <name type="scientific">Cupriavidus malaysiensis</name>
    <dbReference type="NCBI Taxonomy" id="367825"/>
    <lineage>
        <taxon>Bacteria</taxon>
        <taxon>Pseudomonadati</taxon>
        <taxon>Pseudomonadota</taxon>
        <taxon>Betaproteobacteria</taxon>
        <taxon>Burkholderiales</taxon>
        <taxon>Burkholderiaceae</taxon>
        <taxon>Cupriavidus</taxon>
    </lineage>
</organism>
<dbReference type="RefSeq" id="WP_071069990.1">
    <property type="nucleotide sequence ID" value="NZ_CP017754.1"/>
</dbReference>
<evidence type="ECO:0008006" key="4">
    <source>
        <dbReference type="Google" id="ProtNLM"/>
    </source>
</evidence>
<reference evidence="2 3" key="1">
    <citation type="submission" date="2016-10" db="EMBL/GenBank/DDBJ databases">
        <title>Complete genome sequences of three Cupriavidus strains isolated from various Malaysian environments.</title>
        <authorList>
            <person name="Abdullah A.A.-A."/>
            <person name="Shafie N.A.H."/>
            <person name="Lau N.S."/>
        </authorList>
    </citation>
    <scope>NUCLEOTIDE SEQUENCE [LARGE SCALE GENOMIC DNA]</scope>
    <source>
        <strain evidence="2 3">USMAA1020</strain>
    </source>
</reference>
<evidence type="ECO:0000256" key="1">
    <source>
        <dbReference type="SAM" id="MobiDB-lite"/>
    </source>
</evidence>
<evidence type="ECO:0000313" key="3">
    <source>
        <dbReference type="Proteomes" id="UP000177515"/>
    </source>
</evidence>
<proteinExistence type="predicted"/>
<feature type="region of interest" description="Disordered" evidence="1">
    <location>
        <begin position="86"/>
        <end position="113"/>
    </location>
</feature>
<dbReference type="Proteomes" id="UP000177515">
    <property type="component" value="Chromosome 1"/>
</dbReference>
<gene>
    <name evidence="2" type="ORF">BKK80_13935</name>
</gene>
<name>A0ABN4TQ35_9BURK</name>
<dbReference type="EMBL" id="CP017754">
    <property type="protein sequence ID" value="AOZ06796.1"/>
    <property type="molecule type" value="Genomic_DNA"/>
</dbReference>